<comment type="caution">
    <text evidence="1">The sequence shown here is derived from an EMBL/GenBank/DDBJ whole genome shotgun (WGS) entry which is preliminary data.</text>
</comment>
<dbReference type="EMBL" id="JAAALK010000282">
    <property type="protein sequence ID" value="KAG8079671.1"/>
    <property type="molecule type" value="Genomic_DNA"/>
</dbReference>
<protein>
    <submittedName>
        <fullName evidence="1">Uncharacterized protein</fullName>
    </submittedName>
</protein>
<proteinExistence type="predicted"/>
<dbReference type="Proteomes" id="UP000729402">
    <property type="component" value="Unassembled WGS sequence"/>
</dbReference>
<name>A0A8J5TJD5_ZIZPA</name>
<dbReference type="AlphaFoldDB" id="A0A8J5TJD5"/>
<sequence length="119" mass="12421">MGERLGAARRAYVDLLRARAMVVCYSVGPRVVGTHVARAGRRGGVVTTVHASLGWFDPCVCSLALLRARRAVPAARRADPGMASARSRDGASACHIVSDKTASDMSAGAVALQVLLMGM</sequence>
<gene>
    <name evidence="1" type="ORF">GUJ93_ZPchr0007g6281</name>
</gene>
<accession>A0A8J5TJD5</accession>
<reference evidence="1" key="1">
    <citation type="journal article" date="2021" name="bioRxiv">
        <title>Whole Genome Assembly and Annotation of Northern Wild Rice, Zizania palustris L., Supports a Whole Genome Duplication in the Zizania Genus.</title>
        <authorList>
            <person name="Haas M."/>
            <person name="Kono T."/>
            <person name="Macchietto M."/>
            <person name="Millas R."/>
            <person name="McGilp L."/>
            <person name="Shao M."/>
            <person name="Duquette J."/>
            <person name="Hirsch C.N."/>
            <person name="Kimball J."/>
        </authorList>
    </citation>
    <scope>NUCLEOTIDE SEQUENCE</scope>
    <source>
        <tissue evidence="1">Fresh leaf tissue</tissue>
    </source>
</reference>
<keyword evidence="2" id="KW-1185">Reference proteome</keyword>
<evidence type="ECO:0000313" key="2">
    <source>
        <dbReference type="Proteomes" id="UP000729402"/>
    </source>
</evidence>
<organism evidence="1 2">
    <name type="scientific">Zizania palustris</name>
    <name type="common">Northern wild rice</name>
    <dbReference type="NCBI Taxonomy" id="103762"/>
    <lineage>
        <taxon>Eukaryota</taxon>
        <taxon>Viridiplantae</taxon>
        <taxon>Streptophyta</taxon>
        <taxon>Embryophyta</taxon>
        <taxon>Tracheophyta</taxon>
        <taxon>Spermatophyta</taxon>
        <taxon>Magnoliopsida</taxon>
        <taxon>Liliopsida</taxon>
        <taxon>Poales</taxon>
        <taxon>Poaceae</taxon>
        <taxon>BOP clade</taxon>
        <taxon>Oryzoideae</taxon>
        <taxon>Oryzeae</taxon>
        <taxon>Zizaniinae</taxon>
        <taxon>Zizania</taxon>
    </lineage>
</organism>
<evidence type="ECO:0000313" key="1">
    <source>
        <dbReference type="EMBL" id="KAG8079671.1"/>
    </source>
</evidence>
<reference evidence="1" key="2">
    <citation type="submission" date="2021-02" db="EMBL/GenBank/DDBJ databases">
        <authorList>
            <person name="Kimball J.A."/>
            <person name="Haas M.W."/>
            <person name="Macchietto M."/>
            <person name="Kono T."/>
            <person name="Duquette J."/>
            <person name="Shao M."/>
        </authorList>
    </citation>
    <scope>NUCLEOTIDE SEQUENCE</scope>
    <source>
        <tissue evidence="1">Fresh leaf tissue</tissue>
    </source>
</reference>